<organism evidence="2 3">
    <name type="scientific">Rotaria sordida</name>
    <dbReference type="NCBI Taxonomy" id="392033"/>
    <lineage>
        <taxon>Eukaryota</taxon>
        <taxon>Metazoa</taxon>
        <taxon>Spiralia</taxon>
        <taxon>Gnathifera</taxon>
        <taxon>Rotifera</taxon>
        <taxon>Eurotatoria</taxon>
        <taxon>Bdelloidea</taxon>
        <taxon>Philodinida</taxon>
        <taxon>Philodinidae</taxon>
        <taxon>Rotaria</taxon>
    </lineage>
</organism>
<reference evidence="2" key="1">
    <citation type="submission" date="2021-02" db="EMBL/GenBank/DDBJ databases">
        <authorList>
            <person name="Nowell W R."/>
        </authorList>
    </citation>
    <scope>NUCLEOTIDE SEQUENCE</scope>
</reference>
<protein>
    <submittedName>
        <fullName evidence="2">Uncharacterized protein</fullName>
    </submittedName>
</protein>
<dbReference type="GO" id="GO:0016881">
    <property type="term" value="F:acid-amino acid ligase activity"/>
    <property type="evidence" value="ECO:0007669"/>
    <property type="project" value="InterPro"/>
</dbReference>
<dbReference type="PANTHER" id="PTHR23135">
    <property type="entry name" value="MUR LIGASE FAMILY MEMBER"/>
    <property type="match status" value="1"/>
</dbReference>
<accession>A0A816EVY3</accession>
<dbReference type="Proteomes" id="UP000663870">
    <property type="component" value="Unassembled WGS sequence"/>
</dbReference>
<dbReference type="EMBL" id="CAJNOH010009163">
    <property type="protein sequence ID" value="CAF1493753.1"/>
    <property type="molecule type" value="Genomic_DNA"/>
</dbReference>
<dbReference type="Gene3D" id="3.90.190.20">
    <property type="entry name" value="Mur ligase, C-terminal domain"/>
    <property type="match status" value="1"/>
</dbReference>
<sequence length="82" mass="9540">MQIKSNQNDRLIVVFGRNGCGDRLKRSILGRVAEQHADITIITSESPYQEDPKTIIDGILSRIQDKINENRKGKKQYIWQWN</sequence>
<proteinExistence type="predicted"/>
<evidence type="ECO:0000313" key="3">
    <source>
        <dbReference type="Proteomes" id="UP000663870"/>
    </source>
</evidence>
<gene>
    <name evidence="2" type="ORF">JXQ802_LOCUS54804</name>
    <name evidence="1" type="ORF">PYM288_LOCUS38311</name>
</gene>
<dbReference type="PANTHER" id="PTHR23135:SF4">
    <property type="entry name" value="UDP-N-ACETYLMURAMOYL-L-ALANYL-D-GLUTAMATE--2,6-DIAMINOPIMELATE LIGASE MURE HOMOLOG, CHLOROPLASTIC"/>
    <property type="match status" value="1"/>
</dbReference>
<dbReference type="InterPro" id="IPR036615">
    <property type="entry name" value="Mur_ligase_C_dom_sf"/>
</dbReference>
<keyword evidence="3" id="KW-1185">Reference proteome</keyword>
<name>A0A816EVY3_9BILA</name>
<dbReference type="SUPFAM" id="SSF53244">
    <property type="entry name" value="MurD-like peptide ligases, peptide-binding domain"/>
    <property type="match status" value="1"/>
</dbReference>
<evidence type="ECO:0000313" key="1">
    <source>
        <dbReference type="EMBL" id="CAF1493753.1"/>
    </source>
</evidence>
<dbReference type="Proteomes" id="UP000663854">
    <property type="component" value="Unassembled WGS sequence"/>
</dbReference>
<evidence type="ECO:0000313" key="2">
    <source>
        <dbReference type="EMBL" id="CAF1652615.1"/>
    </source>
</evidence>
<comment type="caution">
    <text evidence="2">The sequence shown here is derived from an EMBL/GenBank/DDBJ whole genome shotgun (WGS) entry which is preliminary data.</text>
</comment>
<dbReference type="EMBL" id="CAJNOL010010914">
    <property type="protein sequence ID" value="CAF1652615.1"/>
    <property type="molecule type" value="Genomic_DNA"/>
</dbReference>
<dbReference type="AlphaFoldDB" id="A0A816EVY3"/>